<dbReference type="PANTHER" id="PTHR43798">
    <property type="entry name" value="MONOACYLGLYCEROL LIPASE"/>
    <property type="match status" value="1"/>
</dbReference>
<dbReference type="PRINTS" id="PR00111">
    <property type="entry name" value="ABHYDROLASE"/>
</dbReference>
<reference evidence="3" key="1">
    <citation type="submission" date="2023-06" db="EMBL/GenBank/DDBJ databases">
        <title>Gordonia sp. nov. and Pseudochrobactrum sp. nov., two species isolated from the burying beetle Nicrophorus vespilloides.</title>
        <authorList>
            <person name="Poehlein A."/>
            <person name="Guzman J."/>
            <person name="Daniel R."/>
            <person name="Vilcinskas A."/>
        </authorList>
    </citation>
    <scope>NUCLEOTIDE SEQUENCE</scope>
    <source>
        <strain evidence="3">MP11Mi</strain>
    </source>
</reference>
<accession>A0AA97CVQ2</accession>
<protein>
    <submittedName>
        <fullName evidence="3">3-oxoadipate enol-lactonase 2</fullName>
        <ecNumber evidence="3">3.1.1.24</ecNumber>
    </submittedName>
</protein>
<organism evidence="3">
    <name type="scientific">Gordonia sp. MP11Mi</name>
    <dbReference type="NCBI Taxonomy" id="3022769"/>
    <lineage>
        <taxon>Bacteria</taxon>
        <taxon>Bacillati</taxon>
        <taxon>Actinomycetota</taxon>
        <taxon>Actinomycetes</taxon>
        <taxon>Mycobacteriales</taxon>
        <taxon>Gordoniaceae</taxon>
        <taxon>Gordonia</taxon>
    </lineage>
</organism>
<dbReference type="PANTHER" id="PTHR43798:SF31">
    <property type="entry name" value="AB HYDROLASE SUPERFAMILY PROTEIN YCLE"/>
    <property type="match status" value="1"/>
</dbReference>
<keyword evidence="1 3" id="KW-0378">Hydrolase</keyword>
<name>A0AA97CVQ2_9ACTN</name>
<dbReference type="EMBL" id="CP128986">
    <property type="protein sequence ID" value="WOC12080.1"/>
    <property type="molecule type" value="Genomic_DNA"/>
</dbReference>
<dbReference type="EC" id="3.1.1.24" evidence="3"/>
<dbReference type="GO" id="GO:0047570">
    <property type="term" value="F:3-oxoadipate enol-lactonase activity"/>
    <property type="evidence" value="ECO:0007669"/>
    <property type="project" value="UniProtKB-EC"/>
</dbReference>
<dbReference type="SUPFAM" id="SSF53474">
    <property type="entry name" value="alpha/beta-Hydrolases"/>
    <property type="match status" value="1"/>
</dbReference>
<dbReference type="InterPro" id="IPR029058">
    <property type="entry name" value="AB_hydrolase_fold"/>
</dbReference>
<dbReference type="GO" id="GO:0016020">
    <property type="term" value="C:membrane"/>
    <property type="evidence" value="ECO:0007669"/>
    <property type="project" value="TreeGrafter"/>
</dbReference>
<evidence type="ECO:0000256" key="1">
    <source>
        <dbReference type="ARBA" id="ARBA00022801"/>
    </source>
</evidence>
<proteinExistence type="predicted"/>
<dbReference type="Gene3D" id="3.40.50.1820">
    <property type="entry name" value="alpha/beta hydrolase"/>
    <property type="match status" value="1"/>
</dbReference>
<evidence type="ECO:0000259" key="2">
    <source>
        <dbReference type="Pfam" id="PF00561"/>
    </source>
</evidence>
<gene>
    <name evidence="3" type="primary">catD</name>
    <name evidence="3" type="ORF">MP11Mi_11620</name>
</gene>
<dbReference type="InterPro" id="IPR000073">
    <property type="entry name" value="AB_hydrolase_1"/>
</dbReference>
<dbReference type="AlphaFoldDB" id="A0AA97CVQ2"/>
<dbReference type="InterPro" id="IPR026968">
    <property type="entry name" value="PcaD/CatD"/>
</dbReference>
<dbReference type="InterPro" id="IPR050266">
    <property type="entry name" value="AB_hydrolase_sf"/>
</dbReference>
<evidence type="ECO:0000313" key="3">
    <source>
        <dbReference type="EMBL" id="WOC12080.1"/>
    </source>
</evidence>
<dbReference type="NCBIfam" id="TIGR02427">
    <property type="entry name" value="protocat_pcaD"/>
    <property type="match status" value="1"/>
</dbReference>
<sequence length="258" mass="27299">MTATVGLAYERHGRRADAAPIVFLGSLGSDRSMWRPQIAGLSDVHDLIAVDLPGHGRSPAPVRTYTVADIADDVAAVLAALDVTAAHIVGSCLGGATAQQLALAYPDTVRTLTLLCTAARFGAPEPWVDRAQTVRVDGTASLADRVVERWFTSTFAQRNPAIIDRMRAMVSATSDEGYAASCEAIAAFDSRDRLGSISAPALVIGGAADSATPPEHQRFLADQIPDSRLQILDHAAHLASYEQRSAVNAAIIEHVAQH</sequence>
<dbReference type="GO" id="GO:0042952">
    <property type="term" value="P:beta-ketoadipate pathway"/>
    <property type="evidence" value="ECO:0007669"/>
    <property type="project" value="InterPro"/>
</dbReference>
<dbReference type="Pfam" id="PF00561">
    <property type="entry name" value="Abhydrolase_1"/>
    <property type="match status" value="1"/>
</dbReference>
<feature type="domain" description="AB hydrolase-1" evidence="2">
    <location>
        <begin position="20"/>
        <end position="242"/>
    </location>
</feature>
<dbReference type="RefSeq" id="WP_420041340.1">
    <property type="nucleotide sequence ID" value="NZ_CP128986.1"/>
</dbReference>